<protein>
    <submittedName>
        <fullName evidence="7">ATP-binding cassette domain-containing protein</fullName>
    </submittedName>
    <submittedName>
        <fullName evidence="9">Branched-chain amino acid transport system ATP-binding protein</fullName>
    </submittedName>
</protein>
<evidence type="ECO:0000313" key="10">
    <source>
        <dbReference type="Proteomes" id="UP000587211"/>
    </source>
</evidence>
<evidence type="ECO:0000313" key="7">
    <source>
        <dbReference type="EMBL" id="MBD1270747.1"/>
    </source>
</evidence>
<dbReference type="GO" id="GO:0015658">
    <property type="term" value="F:branched-chain amino acid transmembrane transporter activity"/>
    <property type="evidence" value="ECO:0007669"/>
    <property type="project" value="TreeGrafter"/>
</dbReference>
<evidence type="ECO:0000256" key="2">
    <source>
        <dbReference type="ARBA" id="ARBA00022448"/>
    </source>
</evidence>
<comment type="caution">
    <text evidence="7">The sequence shown here is derived from an EMBL/GenBank/DDBJ whole genome shotgun (WGS) entry which is preliminary data.</text>
</comment>
<dbReference type="GO" id="GO:0015807">
    <property type="term" value="P:L-amino acid transport"/>
    <property type="evidence" value="ECO:0007669"/>
    <property type="project" value="TreeGrafter"/>
</dbReference>
<accession>A0A8I0FZF7</accession>
<evidence type="ECO:0000313" key="11">
    <source>
        <dbReference type="Proteomes" id="UP000659061"/>
    </source>
</evidence>
<dbReference type="InterPro" id="IPR052156">
    <property type="entry name" value="BCAA_Transport_ATP-bd_LivF"/>
</dbReference>
<organism evidence="7 11">
    <name type="scientific">Aeromicrobium tamlense</name>
    <dbReference type="NCBI Taxonomy" id="375541"/>
    <lineage>
        <taxon>Bacteria</taxon>
        <taxon>Bacillati</taxon>
        <taxon>Actinomycetota</taxon>
        <taxon>Actinomycetes</taxon>
        <taxon>Propionibacteriales</taxon>
        <taxon>Nocardioidaceae</taxon>
        <taxon>Aeromicrobium</taxon>
    </lineage>
</organism>
<dbReference type="EMBL" id="JACWMT010000002">
    <property type="protein sequence ID" value="MBD1270747.1"/>
    <property type="molecule type" value="Genomic_DNA"/>
</dbReference>
<dbReference type="InterPro" id="IPR017871">
    <property type="entry name" value="ABC_transporter-like_CS"/>
</dbReference>
<evidence type="ECO:0000313" key="8">
    <source>
        <dbReference type="EMBL" id="MBD1271121.1"/>
    </source>
</evidence>
<evidence type="ECO:0000256" key="5">
    <source>
        <dbReference type="ARBA" id="ARBA00022970"/>
    </source>
</evidence>
<sequence length="238" mass="24881">MSRDNLLTVRGLAVAYGAARVVDHLDLTVSVGEIVALVGPNGAGKTSTLRALSAMTPHRAEEISLAGTPLPRRPDATAARGLSHVPEGRGLISTLTVRQNIELGAAALGRRLSRKSLGEMLTLFPAIEPHLDRKAGDLSGGQQQMIAVARGLAADARVLMVDELSLGLAPAVVSDLLIALRGVADDRGVGLLLVDQNVRALAQISDTALTIRDGRGVAVDLTQLDVMHSDYLGRPTST</sequence>
<keyword evidence="4 7" id="KW-0067">ATP-binding</keyword>
<comment type="similarity">
    <text evidence="1">Belongs to the ABC transporter superfamily.</text>
</comment>
<dbReference type="EMBL" id="JACBZN010000001">
    <property type="protein sequence ID" value="NYI38139.1"/>
    <property type="molecule type" value="Genomic_DNA"/>
</dbReference>
<dbReference type="SUPFAM" id="SSF52540">
    <property type="entry name" value="P-loop containing nucleoside triphosphate hydrolases"/>
    <property type="match status" value="1"/>
</dbReference>
<evidence type="ECO:0000256" key="1">
    <source>
        <dbReference type="ARBA" id="ARBA00005417"/>
    </source>
</evidence>
<dbReference type="InterPro" id="IPR003593">
    <property type="entry name" value="AAA+_ATPase"/>
</dbReference>
<dbReference type="EMBL" id="JACWMT010000003">
    <property type="protein sequence ID" value="MBD1271121.1"/>
    <property type="molecule type" value="Genomic_DNA"/>
</dbReference>
<reference evidence="9 10" key="1">
    <citation type="submission" date="2020-07" db="EMBL/GenBank/DDBJ databases">
        <title>Sequencing the genomes of 1000 actinobacteria strains.</title>
        <authorList>
            <person name="Klenk H.-P."/>
        </authorList>
    </citation>
    <scope>NUCLEOTIDE SEQUENCE [LARGE SCALE GENOMIC DNA]</scope>
    <source>
        <strain evidence="9 10">DSM 19087</strain>
    </source>
</reference>
<keyword evidence="3" id="KW-0547">Nucleotide-binding</keyword>
<dbReference type="PANTHER" id="PTHR43820:SF4">
    <property type="entry name" value="HIGH-AFFINITY BRANCHED-CHAIN AMINO ACID TRANSPORT ATP-BINDING PROTEIN LIVF"/>
    <property type="match status" value="1"/>
</dbReference>
<dbReference type="PROSITE" id="PS00211">
    <property type="entry name" value="ABC_TRANSPORTER_1"/>
    <property type="match status" value="1"/>
</dbReference>
<dbReference type="InterPro" id="IPR027417">
    <property type="entry name" value="P-loop_NTPase"/>
</dbReference>
<dbReference type="RefSeq" id="WP_179424577.1">
    <property type="nucleotide sequence ID" value="NZ_BAAAMP010000001.1"/>
</dbReference>
<keyword evidence="10" id="KW-1185">Reference proteome</keyword>
<dbReference type="PANTHER" id="PTHR43820">
    <property type="entry name" value="HIGH-AFFINITY BRANCHED-CHAIN AMINO ACID TRANSPORT ATP-BINDING PROTEIN LIVF"/>
    <property type="match status" value="1"/>
</dbReference>
<keyword evidence="5" id="KW-0029">Amino-acid transport</keyword>
<dbReference type="InterPro" id="IPR003439">
    <property type="entry name" value="ABC_transporter-like_ATP-bd"/>
</dbReference>
<proteinExistence type="inferred from homology"/>
<gene>
    <name evidence="9" type="ORF">BJ975_001514</name>
    <name evidence="7" type="ORF">IDH50_10935</name>
    <name evidence="8" type="ORF">IDH50_12825</name>
</gene>
<dbReference type="PROSITE" id="PS50893">
    <property type="entry name" value="ABC_TRANSPORTER_2"/>
    <property type="match status" value="1"/>
</dbReference>
<dbReference type="Gene3D" id="3.40.50.300">
    <property type="entry name" value="P-loop containing nucleotide triphosphate hydrolases"/>
    <property type="match status" value="1"/>
</dbReference>
<dbReference type="GO" id="GO:0016887">
    <property type="term" value="F:ATP hydrolysis activity"/>
    <property type="evidence" value="ECO:0007669"/>
    <property type="project" value="InterPro"/>
</dbReference>
<dbReference type="SMART" id="SM00382">
    <property type="entry name" value="AAA"/>
    <property type="match status" value="1"/>
</dbReference>
<dbReference type="Proteomes" id="UP000659061">
    <property type="component" value="Unassembled WGS sequence"/>
</dbReference>
<keyword evidence="2" id="KW-0813">Transport</keyword>
<dbReference type="GO" id="GO:0005524">
    <property type="term" value="F:ATP binding"/>
    <property type="evidence" value="ECO:0007669"/>
    <property type="project" value="UniProtKB-KW"/>
</dbReference>
<name>A0A8I0FZF7_9ACTN</name>
<evidence type="ECO:0000256" key="3">
    <source>
        <dbReference type="ARBA" id="ARBA00022741"/>
    </source>
</evidence>
<dbReference type="AlphaFoldDB" id="A0A8I0FZF7"/>
<evidence type="ECO:0000313" key="9">
    <source>
        <dbReference type="EMBL" id="NYI38139.1"/>
    </source>
</evidence>
<evidence type="ECO:0000259" key="6">
    <source>
        <dbReference type="PROSITE" id="PS50893"/>
    </source>
</evidence>
<feature type="domain" description="ABC transporter" evidence="6">
    <location>
        <begin position="7"/>
        <end position="238"/>
    </location>
</feature>
<evidence type="ECO:0000256" key="4">
    <source>
        <dbReference type="ARBA" id="ARBA00022840"/>
    </source>
</evidence>
<reference evidence="7" key="2">
    <citation type="submission" date="2020-09" db="EMBL/GenBank/DDBJ databases">
        <title>Novel species in genus Aeromicrobium.</title>
        <authorList>
            <person name="Zhang G."/>
        </authorList>
    </citation>
    <scope>NUCLEOTIDE SEQUENCE</scope>
    <source>
        <strain evidence="7">SSW1-57</strain>
    </source>
</reference>
<dbReference type="Pfam" id="PF00005">
    <property type="entry name" value="ABC_tran"/>
    <property type="match status" value="1"/>
</dbReference>
<dbReference type="Proteomes" id="UP000587211">
    <property type="component" value="Unassembled WGS sequence"/>
</dbReference>